<evidence type="ECO:0000313" key="2">
    <source>
        <dbReference type="Proteomes" id="UP001497482"/>
    </source>
</evidence>
<dbReference type="Proteomes" id="UP001497482">
    <property type="component" value="Chromosome 19"/>
</dbReference>
<keyword evidence="2" id="KW-1185">Reference proteome</keyword>
<dbReference type="EMBL" id="OZ035841">
    <property type="protein sequence ID" value="CAL1591151.1"/>
    <property type="molecule type" value="Genomic_DNA"/>
</dbReference>
<dbReference type="AlphaFoldDB" id="A0AAV2KMI0"/>
<evidence type="ECO:0000313" key="1">
    <source>
        <dbReference type="EMBL" id="CAL1591151.1"/>
    </source>
</evidence>
<gene>
    <name evidence="1" type="ORF">KC01_LOCUS20558</name>
</gene>
<organism evidence="1 2">
    <name type="scientific">Knipowitschia caucasica</name>
    <name type="common">Caucasian dwarf goby</name>
    <name type="synonym">Pomatoschistus caucasicus</name>
    <dbReference type="NCBI Taxonomy" id="637954"/>
    <lineage>
        <taxon>Eukaryota</taxon>
        <taxon>Metazoa</taxon>
        <taxon>Chordata</taxon>
        <taxon>Craniata</taxon>
        <taxon>Vertebrata</taxon>
        <taxon>Euteleostomi</taxon>
        <taxon>Actinopterygii</taxon>
        <taxon>Neopterygii</taxon>
        <taxon>Teleostei</taxon>
        <taxon>Neoteleostei</taxon>
        <taxon>Acanthomorphata</taxon>
        <taxon>Gobiaria</taxon>
        <taxon>Gobiiformes</taxon>
        <taxon>Gobioidei</taxon>
        <taxon>Gobiidae</taxon>
        <taxon>Gobiinae</taxon>
        <taxon>Knipowitschia</taxon>
    </lineage>
</organism>
<name>A0AAV2KMI0_KNICA</name>
<protein>
    <submittedName>
        <fullName evidence="1">Uncharacterized protein</fullName>
    </submittedName>
</protein>
<accession>A0AAV2KMI0</accession>
<reference evidence="1 2" key="1">
    <citation type="submission" date="2024-04" db="EMBL/GenBank/DDBJ databases">
        <authorList>
            <person name="Waldvogel A.-M."/>
            <person name="Schoenle A."/>
        </authorList>
    </citation>
    <scope>NUCLEOTIDE SEQUENCE [LARGE SCALE GENOMIC DNA]</scope>
</reference>
<proteinExistence type="predicted"/>
<sequence length="91" mass="9711">MVCESGFMKVLRMEPGAVVTMYSESACSLVNTNRLLRLMLSYNLATLSLRAGAGCWVLSVLSHTHGSITTPLITASASVSTLHPPRSTDKA</sequence>